<reference evidence="4" key="1">
    <citation type="submission" date="2016-11" db="UniProtKB">
        <authorList>
            <consortium name="WormBaseParasite"/>
        </authorList>
    </citation>
    <scope>IDENTIFICATION</scope>
</reference>
<dbReference type="PANTHER" id="PTHR47629:SF5">
    <property type="entry name" value="C-TYPE LECTIN-RELATED"/>
    <property type="match status" value="1"/>
</dbReference>
<organism evidence="3 4">
    <name type="scientific">Caenorhabditis tropicalis</name>
    <dbReference type="NCBI Taxonomy" id="1561998"/>
    <lineage>
        <taxon>Eukaryota</taxon>
        <taxon>Metazoa</taxon>
        <taxon>Ecdysozoa</taxon>
        <taxon>Nematoda</taxon>
        <taxon>Chromadorea</taxon>
        <taxon>Rhabditida</taxon>
        <taxon>Rhabditina</taxon>
        <taxon>Rhabditomorpha</taxon>
        <taxon>Rhabditoidea</taxon>
        <taxon>Rhabditidae</taxon>
        <taxon>Peloderinae</taxon>
        <taxon>Caenorhabditis</taxon>
    </lineage>
</organism>
<feature type="chain" id="PRO_5009309606" evidence="1">
    <location>
        <begin position="20"/>
        <end position="384"/>
    </location>
</feature>
<feature type="signal peptide" evidence="1">
    <location>
        <begin position="1"/>
        <end position="19"/>
    </location>
</feature>
<dbReference type="InterPro" id="IPR006583">
    <property type="entry name" value="PAN-3_domain"/>
</dbReference>
<proteinExistence type="predicted"/>
<dbReference type="STRING" id="1561998.A0A1I7UZF3"/>
<dbReference type="InterPro" id="IPR016186">
    <property type="entry name" value="C-type_lectin-like/link_sf"/>
</dbReference>
<sequence>MYSFTRFLAIISLIGMLSATDEMKLMLINGRVVGESLDEGIENVWCKETCYNLPNCILAFMDSHNHCILFDFNSTIQLEIEETQKTDGFVVAFKTWLPSDSCPIYSEMIPVVKIGEDTIPWTKGIIVCMKPFLNSTLYNIGLARSYCENLGYKLSGLATVAEVEWVLSRLYALRPISKDFDGLWIDGLRNCTQFCDTWLPSDSCPIYSEMVPVVKIGEDTIPWTKTSNKFNFLKCSGNWKQFDRSDGITVCIQPFSLNTASSITVARNYCENKGYKMSGLATIDEAQWVFEKMMQFFPNMNYWDGFWIDGRRNCSKPCNNFAFTDGYTVLGDIINKTILSWVTYEVYPEDCLQASNAAENLVNDVECGRTTGMFGVVCGYQVIE</sequence>
<evidence type="ECO:0000256" key="1">
    <source>
        <dbReference type="SAM" id="SignalP"/>
    </source>
</evidence>
<dbReference type="CDD" id="cd00037">
    <property type="entry name" value="CLECT"/>
    <property type="match status" value="1"/>
</dbReference>
<dbReference type="Proteomes" id="UP000095282">
    <property type="component" value="Unplaced"/>
</dbReference>
<dbReference type="Pfam" id="PF08277">
    <property type="entry name" value="PAN_3"/>
    <property type="match status" value="1"/>
</dbReference>
<protein>
    <submittedName>
        <fullName evidence="4">CW domain-containing protein</fullName>
    </submittedName>
</protein>
<evidence type="ECO:0000313" key="3">
    <source>
        <dbReference type="Proteomes" id="UP000095282"/>
    </source>
</evidence>
<keyword evidence="1" id="KW-0732">Signal</keyword>
<keyword evidence="3" id="KW-1185">Reference proteome</keyword>
<dbReference type="eggNOG" id="KOG4297">
    <property type="taxonomic scope" value="Eukaryota"/>
</dbReference>
<dbReference type="InterPro" id="IPR016187">
    <property type="entry name" value="CTDL_fold"/>
</dbReference>
<accession>A0A1I7UZF3</accession>
<dbReference type="WBParaSite" id="Csp11.Scaffold630.g20875.t1">
    <property type="protein sequence ID" value="Csp11.Scaffold630.g20875.t1"/>
    <property type="gene ID" value="Csp11.Scaffold630.g20875"/>
</dbReference>
<dbReference type="SUPFAM" id="SSF56436">
    <property type="entry name" value="C-type lectin-like"/>
    <property type="match status" value="2"/>
</dbReference>
<name>A0A1I7UZF3_9PELO</name>
<evidence type="ECO:0000313" key="4">
    <source>
        <dbReference type="WBParaSite" id="Csp11.Scaffold630.g20875.t1"/>
    </source>
</evidence>
<dbReference type="SMART" id="SM00605">
    <property type="entry name" value="CW"/>
    <property type="match status" value="1"/>
</dbReference>
<evidence type="ECO:0000259" key="2">
    <source>
        <dbReference type="SMART" id="SM00605"/>
    </source>
</evidence>
<dbReference type="PANTHER" id="PTHR47629">
    <property type="entry name" value="C-TYPE LECTIN-RELATED"/>
    <property type="match status" value="1"/>
</dbReference>
<dbReference type="AlphaFoldDB" id="A0A1I7UZF3"/>
<dbReference type="Gene3D" id="3.10.100.10">
    <property type="entry name" value="Mannose-Binding Protein A, subunit A"/>
    <property type="match status" value="1"/>
</dbReference>
<feature type="domain" description="PAN-3" evidence="2">
    <location>
        <begin position="4"/>
        <end position="130"/>
    </location>
</feature>